<evidence type="ECO:0000313" key="3">
    <source>
        <dbReference type="Proteomes" id="UP000199598"/>
    </source>
</evidence>
<evidence type="ECO:0000313" key="2">
    <source>
        <dbReference type="EMBL" id="SFL04936.1"/>
    </source>
</evidence>
<dbReference type="Gene3D" id="3.90.1300.10">
    <property type="entry name" value="Amidase signature (AS) domain"/>
    <property type="match status" value="1"/>
</dbReference>
<dbReference type="InterPro" id="IPR000120">
    <property type="entry name" value="Amidase"/>
</dbReference>
<comment type="caution">
    <text evidence="2">The sequence shown here is derived from an EMBL/GenBank/DDBJ whole genome shotgun (WGS) entry which is preliminary data.</text>
</comment>
<reference evidence="2 3" key="1">
    <citation type="submission" date="2016-10" db="EMBL/GenBank/DDBJ databases">
        <authorList>
            <person name="Varghese N."/>
            <person name="Submissions S."/>
        </authorList>
    </citation>
    <scope>NUCLEOTIDE SEQUENCE [LARGE SCALE GENOMIC DNA]</scope>
    <source>
        <strain evidence="2 3">DSM 16392</strain>
    </source>
</reference>
<dbReference type="RefSeq" id="WP_093523120.1">
    <property type="nucleotide sequence ID" value="NZ_FOSK01000015.1"/>
</dbReference>
<evidence type="ECO:0000259" key="1">
    <source>
        <dbReference type="Pfam" id="PF01425"/>
    </source>
</evidence>
<accession>A0A1I4EKC9</accession>
<keyword evidence="3" id="KW-1185">Reference proteome</keyword>
<dbReference type="SUPFAM" id="SSF75304">
    <property type="entry name" value="Amidase signature (AS) enzymes"/>
    <property type="match status" value="1"/>
</dbReference>
<gene>
    <name evidence="2" type="ORF">SAMN04488518_11554</name>
</gene>
<protein>
    <submittedName>
        <fullName evidence="2">Aspartyl-tRNA(Asn)/glutamyl-tRNA(Gln) amidotransferase subunit A</fullName>
    </submittedName>
</protein>
<dbReference type="Pfam" id="PF01425">
    <property type="entry name" value="Amidase"/>
    <property type="match status" value="1"/>
</dbReference>
<dbReference type="PANTHER" id="PTHR11895">
    <property type="entry name" value="TRANSAMIDASE"/>
    <property type="match status" value="1"/>
</dbReference>
<dbReference type="EMBL" id="FOSK01000015">
    <property type="protein sequence ID" value="SFL04936.1"/>
    <property type="molecule type" value="Genomic_DNA"/>
</dbReference>
<feature type="domain" description="Amidase" evidence="1">
    <location>
        <begin position="39"/>
        <end position="412"/>
    </location>
</feature>
<name>A0A1I4EKC9_9HYPH</name>
<dbReference type="InterPro" id="IPR036928">
    <property type="entry name" value="AS_sf"/>
</dbReference>
<organism evidence="2 3">
    <name type="scientific">Pseudovibrio ascidiaceicola</name>
    <dbReference type="NCBI Taxonomy" id="285279"/>
    <lineage>
        <taxon>Bacteria</taxon>
        <taxon>Pseudomonadati</taxon>
        <taxon>Pseudomonadota</taxon>
        <taxon>Alphaproteobacteria</taxon>
        <taxon>Hyphomicrobiales</taxon>
        <taxon>Stappiaceae</taxon>
        <taxon>Pseudovibrio</taxon>
    </lineage>
</organism>
<dbReference type="Proteomes" id="UP000199598">
    <property type="component" value="Unassembled WGS sequence"/>
</dbReference>
<proteinExistence type="predicted"/>
<dbReference type="PANTHER" id="PTHR11895:SF176">
    <property type="entry name" value="AMIDASE AMID-RELATED"/>
    <property type="match status" value="1"/>
</dbReference>
<dbReference type="InterPro" id="IPR023631">
    <property type="entry name" value="Amidase_dom"/>
</dbReference>
<sequence length="423" mass="44978">MVVDDVEGLWERLEGEELRGVFIGLNRELVEELVVAAQVRRASGEKLSAIDGELVAIKGNIALKGRGTTAGSVAYSTEVEDEHALVVQRVIEAGGIPIGPANLAEFAYTGIGLNPHYGNAPNGLDRARVPGGSSSGSAAAISNGVCDLAIGSDTSGSTRVPAAFQGICGYRATMGRYPMEGVVPLGASLDVLGPMARTVEGICALDAVMCGKHSSHDTTAEERAFRLVVPDLDGLGISAEIMEMFEHSIDTLSAAGIQIVRRDLRPILKAHLLFAEHGTLVSVEAREQIAQFVDVSKDKIDPQIKARLEQALPMTPKKLAYLRRQRAVLQSEIEVQLKGDLLLMPTVPDVPPLISEVEESVEAFQEANALALRLTMITAFLNMPSLALPVDLSKPSHSISICGAAAQDEQVLAAGRAVERVLR</sequence>